<sequence>KNAKSRSDAIKFYLIAYKCVKDLKNQFGQKSVIAIYIASSPFINSKQIFADKECFVSSLIELASWDWGNTKLLIEHCDAYNSNNPKPKKGFLSLSDEIYAVKRTNQEWGSDFGIVINWGRSVIEHRNVEGPLKHIKNTVQHSVLCGLMFSGTASNNNNLYGAWSDLHMPPANYSDFQYFEKESLMSFENIKNTLAACDFNALDCLGIKLLAKPSNSTIEKRISINRNTMILLDQTINEINRA</sequence>
<reference evidence="1" key="1">
    <citation type="submission" date="2018-05" db="EMBL/GenBank/DDBJ databases">
        <authorList>
            <person name="Lanie J.A."/>
            <person name="Ng W.-L."/>
            <person name="Kazmierczak K.M."/>
            <person name="Andrzejewski T.M."/>
            <person name="Davidsen T.M."/>
            <person name="Wayne K.J."/>
            <person name="Tettelin H."/>
            <person name="Glass J.I."/>
            <person name="Rusch D."/>
            <person name="Podicherti R."/>
            <person name="Tsui H.-C.T."/>
            <person name="Winkler M.E."/>
        </authorList>
    </citation>
    <scope>NUCLEOTIDE SEQUENCE</scope>
</reference>
<dbReference type="EMBL" id="UINC01154686">
    <property type="protein sequence ID" value="SVD50109.1"/>
    <property type="molecule type" value="Genomic_DNA"/>
</dbReference>
<evidence type="ECO:0000313" key="1">
    <source>
        <dbReference type="EMBL" id="SVD50109.1"/>
    </source>
</evidence>
<dbReference type="AlphaFoldDB" id="A0A382VUB0"/>
<protein>
    <submittedName>
        <fullName evidence="1">Uncharacterized protein</fullName>
    </submittedName>
</protein>
<name>A0A382VUB0_9ZZZZ</name>
<dbReference type="InterPro" id="IPR032344">
    <property type="entry name" value="DUF4862"/>
</dbReference>
<gene>
    <name evidence="1" type="ORF">METZ01_LOCUS402963</name>
</gene>
<proteinExistence type="predicted"/>
<feature type="non-terminal residue" evidence="1">
    <location>
        <position position="1"/>
    </location>
</feature>
<accession>A0A382VUB0</accession>
<dbReference type="Pfam" id="PF16154">
    <property type="entry name" value="DUF4862"/>
    <property type="match status" value="1"/>
</dbReference>
<organism evidence="1">
    <name type="scientific">marine metagenome</name>
    <dbReference type="NCBI Taxonomy" id="408172"/>
    <lineage>
        <taxon>unclassified sequences</taxon>
        <taxon>metagenomes</taxon>
        <taxon>ecological metagenomes</taxon>
    </lineage>
</organism>